<name>A0A2R8ZPE9_PANPA</name>
<protein>
    <submittedName>
        <fullName evidence="2">Uncharacterized protein</fullName>
    </submittedName>
</protein>
<organism evidence="2 3">
    <name type="scientific">Pan paniscus</name>
    <name type="common">Pygmy chimpanzee</name>
    <name type="synonym">Bonobo</name>
    <dbReference type="NCBI Taxonomy" id="9597"/>
    <lineage>
        <taxon>Eukaryota</taxon>
        <taxon>Metazoa</taxon>
        <taxon>Chordata</taxon>
        <taxon>Craniata</taxon>
        <taxon>Vertebrata</taxon>
        <taxon>Euteleostomi</taxon>
        <taxon>Mammalia</taxon>
        <taxon>Eutheria</taxon>
        <taxon>Euarchontoglires</taxon>
        <taxon>Primates</taxon>
        <taxon>Haplorrhini</taxon>
        <taxon>Catarrhini</taxon>
        <taxon>Hominidae</taxon>
        <taxon>Pan</taxon>
    </lineage>
</organism>
<proteinExistence type="predicted"/>
<reference evidence="2" key="1">
    <citation type="submission" date="2025-08" db="UniProtKB">
        <authorList>
            <consortium name="Ensembl"/>
        </authorList>
    </citation>
    <scope>IDENTIFICATION</scope>
</reference>
<dbReference type="Proteomes" id="UP000240080">
    <property type="component" value="Unplaced"/>
</dbReference>
<reference evidence="2" key="2">
    <citation type="submission" date="2025-09" db="UniProtKB">
        <authorList>
            <consortium name="Ensembl"/>
        </authorList>
    </citation>
    <scope>IDENTIFICATION</scope>
</reference>
<dbReference type="AlphaFoldDB" id="A0A2R8ZPE9"/>
<keyword evidence="1" id="KW-0472">Membrane</keyword>
<keyword evidence="1" id="KW-0812">Transmembrane</keyword>
<sequence>MPGVETLKAPYSVCPGLLSQQLNRTGCHQSRPRMRVLKESHSVNVSVVQLPAVTHPISDLPIILVSLPVPVFCSYSSIPLLNIIMIIIR</sequence>
<evidence type="ECO:0000256" key="1">
    <source>
        <dbReference type="SAM" id="Phobius"/>
    </source>
</evidence>
<keyword evidence="3" id="KW-1185">Reference proteome</keyword>
<dbReference type="OMA" id="PYSVCPG"/>
<evidence type="ECO:0000313" key="3">
    <source>
        <dbReference type="Proteomes" id="UP000240080"/>
    </source>
</evidence>
<dbReference type="GeneTree" id="ENSGT00910000146878"/>
<evidence type="ECO:0000313" key="2">
    <source>
        <dbReference type="Ensembl" id="ENSPPAP00000006375.1"/>
    </source>
</evidence>
<feature type="transmembrane region" description="Helical" evidence="1">
    <location>
        <begin position="62"/>
        <end position="88"/>
    </location>
</feature>
<accession>A0A2R8ZPE9</accession>
<dbReference type="EMBL" id="AJFE02085477">
    <property type="status" value="NOT_ANNOTATED_CDS"/>
    <property type="molecule type" value="Genomic_DNA"/>
</dbReference>
<dbReference type="Ensembl" id="ENSPPAT00000027569.1">
    <property type="protein sequence ID" value="ENSPPAP00000006375.1"/>
    <property type="gene ID" value="ENSPPAG00000024968.1"/>
</dbReference>
<keyword evidence="1" id="KW-1133">Transmembrane helix</keyword>